<organism evidence="1 2">
    <name type="scientific">Psophocarpus tetragonolobus</name>
    <name type="common">Winged bean</name>
    <name type="synonym">Dolichos tetragonolobus</name>
    <dbReference type="NCBI Taxonomy" id="3891"/>
    <lineage>
        <taxon>Eukaryota</taxon>
        <taxon>Viridiplantae</taxon>
        <taxon>Streptophyta</taxon>
        <taxon>Embryophyta</taxon>
        <taxon>Tracheophyta</taxon>
        <taxon>Spermatophyta</taxon>
        <taxon>Magnoliopsida</taxon>
        <taxon>eudicotyledons</taxon>
        <taxon>Gunneridae</taxon>
        <taxon>Pentapetalae</taxon>
        <taxon>rosids</taxon>
        <taxon>fabids</taxon>
        <taxon>Fabales</taxon>
        <taxon>Fabaceae</taxon>
        <taxon>Papilionoideae</taxon>
        <taxon>50 kb inversion clade</taxon>
        <taxon>NPAAA clade</taxon>
        <taxon>indigoferoid/millettioid clade</taxon>
        <taxon>Phaseoleae</taxon>
        <taxon>Psophocarpus</taxon>
    </lineage>
</organism>
<gene>
    <name evidence="1" type="ORF">VNO78_26724</name>
</gene>
<evidence type="ECO:0000313" key="1">
    <source>
        <dbReference type="EMBL" id="KAK7386473.1"/>
    </source>
</evidence>
<comment type="caution">
    <text evidence="1">The sequence shown here is derived from an EMBL/GenBank/DDBJ whole genome shotgun (WGS) entry which is preliminary data.</text>
</comment>
<protein>
    <submittedName>
        <fullName evidence="1">Uncharacterized protein</fullName>
    </submittedName>
</protein>
<dbReference type="AlphaFoldDB" id="A0AAN9X8W1"/>
<keyword evidence="2" id="KW-1185">Reference proteome</keyword>
<evidence type="ECO:0000313" key="2">
    <source>
        <dbReference type="Proteomes" id="UP001386955"/>
    </source>
</evidence>
<reference evidence="1 2" key="1">
    <citation type="submission" date="2024-01" db="EMBL/GenBank/DDBJ databases">
        <title>The genomes of 5 underutilized Papilionoideae crops provide insights into root nodulation and disease resistanc.</title>
        <authorList>
            <person name="Jiang F."/>
        </authorList>
    </citation>
    <scope>NUCLEOTIDE SEQUENCE [LARGE SCALE GENOMIC DNA]</scope>
    <source>
        <strain evidence="1">DUOXIRENSHENG_FW03</strain>
        <tissue evidence="1">Leaves</tissue>
    </source>
</reference>
<dbReference type="Proteomes" id="UP001386955">
    <property type="component" value="Unassembled WGS sequence"/>
</dbReference>
<sequence length="126" mass="14453">MEHAGNKVYIGGVVITQLDLFNNGLKTLFMRLSPQMSHVPNKDKLQVVYLTVSNLPQLIEVSMQNVQNHLHNISKEIQEISCNLKMLQPLANYVCRLTSTLVALTNQSIREVTFFRLLQYVLFVKH</sequence>
<dbReference type="EMBL" id="JAYMYS010000007">
    <property type="protein sequence ID" value="KAK7386473.1"/>
    <property type="molecule type" value="Genomic_DNA"/>
</dbReference>
<name>A0AAN9X8W1_PSOTE</name>
<proteinExistence type="predicted"/>
<accession>A0AAN9X8W1</accession>